<keyword evidence="4" id="KW-1185">Reference proteome</keyword>
<dbReference type="InterPro" id="IPR001509">
    <property type="entry name" value="Epimerase_deHydtase"/>
</dbReference>
<dbReference type="AlphaFoldDB" id="A0A1I6FXU6"/>
<evidence type="ECO:0000313" key="4">
    <source>
        <dbReference type="Proteomes" id="UP000198531"/>
    </source>
</evidence>
<feature type="region of interest" description="Disordered" evidence="1">
    <location>
        <begin position="314"/>
        <end position="357"/>
    </location>
</feature>
<dbReference type="EMBL" id="FOYT01000001">
    <property type="protein sequence ID" value="SFR34721.1"/>
    <property type="molecule type" value="Genomic_DNA"/>
</dbReference>
<feature type="domain" description="NAD-dependent epimerase/dehydratase" evidence="2">
    <location>
        <begin position="3"/>
        <end position="55"/>
    </location>
</feature>
<dbReference type="RefSeq" id="WP_089803886.1">
    <property type="nucleotide sequence ID" value="NZ_FOYT01000001.1"/>
</dbReference>
<proteinExistence type="predicted"/>
<dbReference type="Proteomes" id="UP000198531">
    <property type="component" value="Unassembled WGS sequence"/>
</dbReference>
<dbReference type="PANTHER" id="PTHR48079:SF6">
    <property type="entry name" value="NAD(P)-BINDING DOMAIN-CONTAINING PROTEIN-RELATED"/>
    <property type="match status" value="1"/>
</dbReference>
<organism evidence="3 4">
    <name type="scientific">Halogeometricum rufum</name>
    <dbReference type="NCBI Taxonomy" id="553469"/>
    <lineage>
        <taxon>Archaea</taxon>
        <taxon>Methanobacteriati</taxon>
        <taxon>Methanobacteriota</taxon>
        <taxon>Stenosarchaea group</taxon>
        <taxon>Halobacteria</taxon>
        <taxon>Halobacteriales</taxon>
        <taxon>Haloferacaceae</taxon>
        <taxon>Halogeometricum</taxon>
    </lineage>
</organism>
<name>A0A1I6FXU6_9EURY</name>
<accession>A0A1I6FXU6</accession>
<protein>
    <submittedName>
        <fullName evidence="3">Uncharacterized conserved protein YbjT, contains NAD(P)-binding and DUF2867 domains</fullName>
    </submittedName>
</protein>
<evidence type="ECO:0000259" key="2">
    <source>
        <dbReference type="Pfam" id="PF01370"/>
    </source>
</evidence>
<dbReference type="SUPFAM" id="SSF51735">
    <property type="entry name" value="NAD(P)-binding Rossmann-fold domains"/>
    <property type="match status" value="1"/>
</dbReference>
<evidence type="ECO:0000256" key="1">
    <source>
        <dbReference type="SAM" id="MobiDB-lite"/>
    </source>
</evidence>
<dbReference type="OrthoDB" id="358920at2157"/>
<dbReference type="PANTHER" id="PTHR48079">
    <property type="entry name" value="PROTEIN YEEZ"/>
    <property type="match status" value="1"/>
</dbReference>
<reference evidence="4" key="1">
    <citation type="submission" date="2016-10" db="EMBL/GenBank/DDBJ databases">
        <authorList>
            <person name="Varghese N."/>
            <person name="Submissions S."/>
        </authorList>
    </citation>
    <scope>NUCLEOTIDE SEQUENCE [LARGE SCALE GENOMIC DNA]</scope>
    <source>
        <strain evidence="4">CGMCC 1.7736</strain>
    </source>
</reference>
<dbReference type="Gene3D" id="3.40.50.720">
    <property type="entry name" value="NAD(P)-binding Rossmann-like Domain"/>
    <property type="match status" value="1"/>
</dbReference>
<gene>
    <name evidence="3" type="ORF">SAMN04487947_0207</name>
</gene>
<sequence length="357" mass="38123">MRVLVTGATGFVGSRLVRALLDAGHEVSALTRDASGADLPAEVQVVEGDLLTASDYRIVDGGGGDSDDGGGETAENLADCLSALGIEAAYYLVHSMQSGSDFEERDRRAARHFERAASAAGVRRVVYLGGLGEERDRLSPHLQSRREVEFILGEGDYDLTTLRAAIIVGDGSASFEVIRQLAGRLPVMLTPRWVDTECQPIYVDDVVAYLVGVLDVPETADRTYEIGGPDVLTYGEVLRRVGEHLGNRTHLVSVPVLTPRLSSYWVSLVTDVPASVARPLIEGLKNPVVVRDDSIKRYVDVTLTSFDESVERALGEHEAAEDAVPASPVETVEGAADDGAEREGETDAESSASAADS</sequence>
<dbReference type="InterPro" id="IPR051783">
    <property type="entry name" value="NAD(P)-dependent_oxidoreduct"/>
</dbReference>
<dbReference type="InterPro" id="IPR036291">
    <property type="entry name" value="NAD(P)-bd_dom_sf"/>
</dbReference>
<dbReference type="STRING" id="553469.SAMN04487947_0207"/>
<dbReference type="GO" id="GO:0004029">
    <property type="term" value="F:aldehyde dehydrogenase (NAD+) activity"/>
    <property type="evidence" value="ECO:0007669"/>
    <property type="project" value="TreeGrafter"/>
</dbReference>
<dbReference type="GO" id="GO:0005737">
    <property type="term" value="C:cytoplasm"/>
    <property type="evidence" value="ECO:0007669"/>
    <property type="project" value="TreeGrafter"/>
</dbReference>
<dbReference type="Pfam" id="PF01370">
    <property type="entry name" value="Epimerase"/>
    <property type="match status" value="1"/>
</dbReference>
<evidence type="ECO:0000313" key="3">
    <source>
        <dbReference type="EMBL" id="SFR34721.1"/>
    </source>
</evidence>